<dbReference type="GO" id="GO:0003676">
    <property type="term" value="F:nucleic acid binding"/>
    <property type="evidence" value="ECO:0007669"/>
    <property type="project" value="InterPro"/>
</dbReference>
<protein>
    <submittedName>
        <fullName evidence="2">Cold-shock protein</fullName>
    </submittedName>
</protein>
<name>A0AB39VGK7_9FUSO</name>
<sequence>MRRNYGKIKSLNLEKKTGSIEKIGNEGEKDFYFVEKELKGVKFEKLKEGQIVSFEPNISEKGNYANKIYTRIISKIKSLDFEKKRGYIEKGNSDFEKDFYFVEKELKGIKFEKLKEGQTVLFEPNISEKGSYANKIEVYVSNEKNFVKKLSEEIVDVLNQKVDKIDDPAVFEDFCFTVFKLLGIETVYQYPRKNQGGRADGLFKYNSLEVIYDCTLNEDYNGKEHDKKEQITNYTESINRTQTTIGDRTIKFNSNNEKQVWIITKGETKKISQIENVKVIEVDIRDIISIYGKKISELEYTRLQKDLLDLVKD</sequence>
<evidence type="ECO:0000259" key="1">
    <source>
        <dbReference type="PROSITE" id="PS51857"/>
    </source>
</evidence>
<evidence type="ECO:0000313" key="2">
    <source>
        <dbReference type="EMBL" id="XDU66088.1"/>
    </source>
</evidence>
<dbReference type="KEGG" id="lrug:AB8B22_06560"/>
<accession>A0AB39VGK7</accession>
<dbReference type="InterPro" id="IPR002059">
    <property type="entry name" value="CSP_DNA-bd"/>
</dbReference>
<dbReference type="EMBL" id="CP165644">
    <property type="protein sequence ID" value="XDU66088.1"/>
    <property type="molecule type" value="Genomic_DNA"/>
</dbReference>
<dbReference type="RefSeq" id="WP_369710512.1">
    <property type="nucleotide sequence ID" value="NZ_CP165644.1"/>
</dbReference>
<dbReference type="PROSITE" id="PS51857">
    <property type="entry name" value="CSD_2"/>
    <property type="match status" value="1"/>
</dbReference>
<organism evidence="2">
    <name type="scientific">Leptotrichia rugosa</name>
    <dbReference type="NCBI Taxonomy" id="3239302"/>
    <lineage>
        <taxon>Bacteria</taxon>
        <taxon>Fusobacteriati</taxon>
        <taxon>Fusobacteriota</taxon>
        <taxon>Fusobacteriia</taxon>
        <taxon>Fusobacteriales</taxon>
        <taxon>Leptotrichiaceae</taxon>
        <taxon>Leptotrichia</taxon>
    </lineage>
</organism>
<gene>
    <name evidence="2" type="ORF">AB8B22_06560</name>
</gene>
<feature type="domain" description="CSD" evidence="1">
    <location>
        <begin position="3"/>
        <end position="70"/>
    </location>
</feature>
<dbReference type="Gene3D" id="2.40.50.140">
    <property type="entry name" value="Nucleic acid-binding proteins"/>
    <property type="match status" value="2"/>
</dbReference>
<dbReference type="AlphaFoldDB" id="A0AB39VGK7"/>
<reference evidence="2" key="1">
    <citation type="submission" date="2024-07" db="EMBL/GenBank/DDBJ databases">
        <authorList>
            <person name="Li X.-J."/>
            <person name="Wang X."/>
        </authorList>
    </citation>
    <scope>NUCLEOTIDE SEQUENCE</scope>
    <source>
        <strain evidence="2">HSP-334</strain>
    </source>
</reference>
<proteinExistence type="predicted"/>
<dbReference type="SUPFAM" id="SSF50249">
    <property type="entry name" value="Nucleic acid-binding proteins"/>
    <property type="match status" value="1"/>
</dbReference>
<dbReference type="InterPro" id="IPR012340">
    <property type="entry name" value="NA-bd_OB-fold"/>
</dbReference>